<organism evidence="2 3">
    <name type="scientific">Streptosporangium fragile</name>
    <dbReference type="NCBI Taxonomy" id="46186"/>
    <lineage>
        <taxon>Bacteria</taxon>
        <taxon>Bacillati</taxon>
        <taxon>Actinomycetota</taxon>
        <taxon>Actinomycetes</taxon>
        <taxon>Streptosporangiales</taxon>
        <taxon>Streptosporangiaceae</taxon>
        <taxon>Streptosporangium</taxon>
    </lineage>
</organism>
<feature type="domain" description="YcaO" evidence="1">
    <location>
        <begin position="57"/>
        <end position="422"/>
    </location>
</feature>
<accession>A0ABN3WEE9</accession>
<dbReference type="NCBIfam" id="TIGR00702">
    <property type="entry name" value="YcaO-type kinase domain"/>
    <property type="match status" value="1"/>
</dbReference>
<dbReference type="Pfam" id="PF02624">
    <property type="entry name" value="YcaO"/>
    <property type="match status" value="1"/>
</dbReference>
<evidence type="ECO:0000259" key="1">
    <source>
        <dbReference type="PROSITE" id="PS51664"/>
    </source>
</evidence>
<dbReference type="PANTHER" id="PTHR37809:SF1">
    <property type="entry name" value="RIBOSOMAL PROTEIN S12 METHYLTHIOTRANSFERASE ACCESSORY FACTOR YCAO"/>
    <property type="match status" value="1"/>
</dbReference>
<dbReference type="Gene3D" id="3.30.160.660">
    <property type="match status" value="1"/>
</dbReference>
<dbReference type="Proteomes" id="UP001500831">
    <property type="component" value="Unassembled WGS sequence"/>
</dbReference>
<dbReference type="NCBIfam" id="TIGR03604">
    <property type="entry name" value="TOMM_cyclo_SagD"/>
    <property type="match status" value="1"/>
</dbReference>
<evidence type="ECO:0000313" key="2">
    <source>
        <dbReference type="EMBL" id="GAA2911831.1"/>
    </source>
</evidence>
<dbReference type="RefSeq" id="WP_344982002.1">
    <property type="nucleotide sequence ID" value="NZ_BAAAVI010000113.1"/>
</dbReference>
<comment type="caution">
    <text evidence="2">The sequence shown here is derived from an EMBL/GenBank/DDBJ whole genome shotgun (WGS) entry which is preliminary data.</text>
</comment>
<dbReference type="PANTHER" id="PTHR37809">
    <property type="entry name" value="RIBOSOMAL PROTEIN S12 METHYLTHIOTRANSFERASE ACCESSORY FACTOR YCAO"/>
    <property type="match status" value="1"/>
</dbReference>
<protein>
    <recommendedName>
        <fullName evidence="1">YcaO domain-containing protein</fullName>
    </recommendedName>
</protein>
<sequence>MDLLDAWTDLVDPRTGIVRQITELRIDDDEPRFVHYLSEACSTEAMGFLKNFGNNGGAATDRRRALAKAIGEAIERYCSACFSYDDLLTASYDELDRPATPPGSYALYRPEQYDVPGFPWRPFTSASRVSWTRGRSLVTGDEVLVPAAFVYVPYHYRAETPIAQPISTGLACGSSPEEAILSALCEVIERDAFTLMWQGRRSLPRIRPDSLPDSLTDLVRRFEAVGLAVHLVDIGTDIGCPSVMTIAEGFTPTSPALAFAAASHPDAEVACRKSLEELAHTRKFSVQVMDYLPPVPVEVAAGHPAVDGQRAHLRYYCPQESKEYARFAWASAEETDLDLSGGRGRSLAELVAAVAATGEDVIACDLTTPDVAGLGLSVVRVIVPGLHPLHMGHANRATGGRRLAAVPGWSPGADNPHPHPFP</sequence>
<dbReference type="EMBL" id="BAAAVI010000113">
    <property type="protein sequence ID" value="GAA2911831.1"/>
    <property type="molecule type" value="Genomic_DNA"/>
</dbReference>
<gene>
    <name evidence="2" type="ORF">GCM10010517_78410</name>
</gene>
<keyword evidence="3" id="KW-1185">Reference proteome</keyword>
<name>A0ABN3WEE9_9ACTN</name>
<reference evidence="2 3" key="1">
    <citation type="journal article" date="2019" name="Int. J. Syst. Evol. Microbiol.">
        <title>The Global Catalogue of Microorganisms (GCM) 10K type strain sequencing project: providing services to taxonomists for standard genome sequencing and annotation.</title>
        <authorList>
            <consortium name="The Broad Institute Genomics Platform"/>
            <consortium name="The Broad Institute Genome Sequencing Center for Infectious Disease"/>
            <person name="Wu L."/>
            <person name="Ma J."/>
        </authorList>
    </citation>
    <scope>NUCLEOTIDE SEQUENCE [LARGE SCALE GENOMIC DNA]</scope>
    <source>
        <strain evidence="2 3">JCM 6242</strain>
    </source>
</reference>
<proteinExistence type="predicted"/>
<evidence type="ECO:0000313" key="3">
    <source>
        <dbReference type="Proteomes" id="UP001500831"/>
    </source>
</evidence>
<dbReference type="InterPro" id="IPR003776">
    <property type="entry name" value="YcaO-like_dom"/>
</dbReference>
<dbReference type="InterPro" id="IPR027624">
    <property type="entry name" value="TOMM_cyclo_SagD"/>
</dbReference>
<dbReference type="Gene3D" id="3.30.40.250">
    <property type="match status" value="1"/>
</dbReference>
<dbReference type="PROSITE" id="PS51664">
    <property type="entry name" value="YCAO"/>
    <property type="match status" value="1"/>
</dbReference>
<dbReference type="Gene3D" id="3.30.1330.230">
    <property type="match status" value="1"/>
</dbReference>